<dbReference type="PROSITE" id="PS00456">
    <property type="entry name" value="NA_SOLUT_SYMP_1"/>
    <property type="match status" value="1"/>
</dbReference>
<reference evidence="12" key="1">
    <citation type="submission" date="2023-07" db="EMBL/GenBank/DDBJ databases">
        <title>Genome content predicts the carbon catabolic preferences of heterotrophic bacteria.</title>
        <authorList>
            <person name="Gralka M."/>
        </authorList>
    </citation>
    <scope>NUCLEOTIDE SEQUENCE</scope>
    <source>
        <strain evidence="12">C2R13</strain>
    </source>
</reference>
<dbReference type="Pfam" id="PF00474">
    <property type="entry name" value="SSF"/>
    <property type="match status" value="1"/>
</dbReference>
<dbReference type="GO" id="GO:0046942">
    <property type="term" value="P:carboxylic acid transport"/>
    <property type="evidence" value="ECO:0007669"/>
    <property type="project" value="UniProtKB-ARBA"/>
</dbReference>
<dbReference type="CDD" id="cd10322">
    <property type="entry name" value="SLC5sbd"/>
    <property type="match status" value="1"/>
</dbReference>
<evidence type="ECO:0000256" key="6">
    <source>
        <dbReference type="ARBA" id="ARBA00022847"/>
    </source>
</evidence>
<dbReference type="PANTHER" id="PTHR48086:SF7">
    <property type="entry name" value="SODIUM-SOLUTE SYMPORTER-RELATED"/>
    <property type="match status" value="1"/>
</dbReference>
<evidence type="ECO:0000313" key="13">
    <source>
        <dbReference type="Proteomes" id="UP001170481"/>
    </source>
</evidence>
<evidence type="ECO:0000313" key="12">
    <source>
        <dbReference type="EMBL" id="MDO6670923.1"/>
    </source>
</evidence>
<feature type="transmembrane region" description="Helical" evidence="11">
    <location>
        <begin position="408"/>
        <end position="426"/>
    </location>
</feature>
<keyword evidence="6" id="KW-0769">Symport</keyword>
<organism evidence="12 13">
    <name type="scientific">Cobetia amphilecti</name>
    <dbReference type="NCBI Taxonomy" id="1055104"/>
    <lineage>
        <taxon>Bacteria</taxon>
        <taxon>Pseudomonadati</taxon>
        <taxon>Pseudomonadota</taxon>
        <taxon>Gammaproteobacteria</taxon>
        <taxon>Oceanospirillales</taxon>
        <taxon>Halomonadaceae</taxon>
        <taxon>Cobetia</taxon>
    </lineage>
</organism>
<evidence type="ECO:0000256" key="4">
    <source>
        <dbReference type="ARBA" id="ARBA00022475"/>
    </source>
</evidence>
<evidence type="ECO:0000256" key="11">
    <source>
        <dbReference type="SAM" id="Phobius"/>
    </source>
</evidence>
<dbReference type="GO" id="GO:0006814">
    <property type="term" value="P:sodium ion transport"/>
    <property type="evidence" value="ECO:0007669"/>
    <property type="project" value="UniProtKB-KW"/>
</dbReference>
<keyword evidence="9" id="KW-0739">Sodium transport</keyword>
<feature type="transmembrane region" description="Helical" evidence="11">
    <location>
        <begin position="260"/>
        <end position="285"/>
    </location>
</feature>
<dbReference type="RefSeq" id="WP_279833104.1">
    <property type="nucleotide sequence ID" value="NZ_JARWKV010000002.1"/>
</dbReference>
<sequence>MHMIDLMGLLLYFAILLYIGYRSAKKTSSSADFAVAGNKIIWPVLFATLAASFLGGGASMGRAGKAFDEGYAFMFAASAFPIATIIAGLYIAPRLKRYAGAQTVGDIMAHHYGRSARLLTGIFSLIFCVGILGAQALAIGTVFNAILGIEISTGILIGMAVVLVYSTAGGMWAVIQTDVVQFVMLAVFLPITMIVGLDKIGGPDALIAALPTEHFSIMGDYTPLMFISIFIAFLLGETLVPPYTQRALSAPDSRHAKIGYSLAGGFGLLFYAVSSTIGLIALVLYPQISPDQAMPELIRDALPLGLTGLVLASLLAVVMSTADSYLNSAAVIFVTDIYKPFINPAMSGKQQLWIERGVNLAIGLGAIVFALYATSIIDALLLSYALWAPTILLPFIFAVLFKIRCKRAGIAAMLAGALATSVWKWSGLELEALSGITPLIAGVIANIVVFTLVYQFLNAAPDHNGKNAPTQPTHS</sequence>
<dbReference type="InterPro" id="IPR050277">
    <property type="entry name" value="Sodium:Solute_Symporter"/>
</dbReference>
<dbReference type="AlphaFoldDB" id="A0AAP4TZ13"/>
<feature type="transmembrane region" description="Helical" evidence="11">
    <location>
        <begin position="379"/>
        <end position="401"/>
    </location>
</feature>
<feature type="transmembrane region" description="Helical" evidence="11">
    <location>
        <begin position="122"/>
        <end position="147"/>
    </location>
</feature>
<keyword evidence="9" id="KW-0915">Sodium</keyword>
<keyword evidence="3" id="KW-0813">Transport</keyword>
<evidence type="ECO:0000256" key="7">
    <source>
        <dbReference type="ARBA" id="ARBA00022989"/>
    </source>
</evidence>
<keyword evidence="8 11" id="KW-0472">Membrane</keyword>
<evidence type="ECO:0000256" key="9">
    <source>
        <dbReference type="ARBA" id="ARBA00023201"/>
    </source>
</evidence>
<proteinExistence type="inferred from homology"/>
<comment type="subcellular location">
    <subcellularLocation>
        <location evidence="1">Membrane</location>
        <topology evidence="1">Multi-pass membrane protein</topology>
    </subcellularLocation>
</comment>
<evidence type="ECO:0000256" key="1">
    <source>
        <dbReference type="ARBA" id="ARBA00004141"/>
    </source>
</evidence>
<feature type="transmembrane region" description="Helical" evidence="11">
    <location>
        <begin position="353"/>
        <end position="373"/>
    </location>
</feature>
<evidence type="ECO:0000256" key="10">
    <source>
        <dbReference type="RuleBase" id="RU362091"/>
    </source>
</evidence>
<feature type="transmembrane region" description="Helical" evidence="11">
    <location>
        <begin position="40"/>
        <end position="59"/>
    </location>
</feature>
<dbReference type="PROSITE" id="PS50283">
    <property type="entry name" value="NA_SOLUT_SYMP_3"/>
    <property type="match status" value="1"/>
</dbReference>
<keyword evidence="4" id="KW-1003">Cell membrane</keyword>
<feature type="transmembrane region" description="Helical" evidence="11">
    <location>
        <begin position="181"/>
        <end position="200"/>
    </location>
</feature>
<dbReference type="Proteomes" id="UP001170481">
    <property type="component" value="Unassembled WGS sequence"/>
</dbReference>
<feature type="transmembrane region" description="Helical" evidence="11">
    <location>
        <begin position="221"/>
        <end position="240"/>
    </location>
</feature>
<evidence type="ECO:0000256" key="3">
    <source>
        <dbReference type="ARBA" id="ARBA00022448"/>
    </source>
</evidence>
<comment type="similarity">
    <text evidence="2 10">Belongs to the sodium:solute symporter (SSF) (TC 2.A.21) family.</text>
</comment>
<protein>
    <submittedName>
        <fullName evidence="12">Sodium:solute symporter family protein</fullName>
    </submittedName>
</protein>
<evidence type="ECO:0000256" key="5">
    <source>
        <dbReference type="ARBA" id="ARBA00022692"/>
    </source>
</evidence>
<keyword evidence="7 11" id="KW-1133">Transmembrane helix</keyword>
<dbReference type="GO" id="GO:0015293">
    <property type="term" value="F:symporter activity"/>
    <property type="evidence" value="ECO:0007669"/>
    <property type="project" value="UniProtKB-KW"/>
</dbReference>
<evidence type="ECO:0000256" key="8">
    <source>
        <dbReference type="ARBA" id="ARBA00023136"/>
    </source>
</evidence>
<name>A0AAP4TZ13_9GAMM</name>
<feature type="transmembrane region" description="Helical" evidence="11">
    <location>
        <begin position="71"/>
        <end position="92"/>
    </location>
</feature>
<accession>A0AAP4TZ13</accession>
<dbReference type="EMBL" id="JAUORK010000002">
    <property type="protein sequence ID" value="MDO6670923.1"/>
    <property type="molecule type" value="Genomic_DNA"/>
</dbReference>
<dbReference type="InterPro" id="IPR018212">
    <property type="entry name" value="Na/solute_symporter_CS"/>
</dbReference>
<feature type="transmembrane region" description="Helical" evidence="11">
    <location>
        <begin position="297"/>
        <end position="318"/>
    </location>
</feature>
<gene>
    <name evidence="12" type="ORF">Q4535_02210</name>
</gene>
<dbReference type="InterPro" id="IPR001734">
    <property type="entry name" value="Na/solute_symporter"/>
</dbReference>
<feature type="transmembrane region" description="Helical" evidence="11">
    <location>
        <begin position="154"/>
        <end position="175"/>
    </location>
</feature>
<dbReference type="Gene3D" id="1.20.1730.10">
    <property type="entry name" value="Sodium/glucose cotransporter"/>
    <property type="match status" value="1"/>
</dbReference>
<dbReference type="PANTHER" id="PTHR48086">
    <property type="entry name" value="SODIUM/PROLINE SYMPORTER-RELATED"/>
    <property type="match status" value="1"/>
</dbReference>
<comment type="caution">
    <text evidence="12">The sequence shown here is derived from an EMBL/GenBank/DDBJ whole genome shotgun (WGS) entry which is preliminary data.</text>
</comment>
<dbReference type="GO" id="GO:0005886">
    <property type="term" value="C:plasma membrane"/>
    <property type="evidence" value="ECO:0007669"/>
    <property type="project" value="TreeGrafter"/>
</dbReference>
<evidence type="ECO:0000256" key="2">
    <source>
        <dbReference type="ARBA" id="ARBA00006434"/>
    </source>
</evidence>
<keyword evidence="9" id="KW-0406">Ion transport</keyword>
<dbReference type="InterPro" id="IPR038377">
    <property type="entry name" value="Na/Glc_symporter_sf"/>
</dbReference>
<keyword evidence="5 11" id="KW-0812">Transmembrane</keyword>
<feature type="transmembrane region" description="Helical" evidence="11">
    <location>
        <begin position="432"/>
        <end position="457"/>
    </location>
</feature>